<reference evidence="5" key="1">
    <citation type="submission" date="2019-07" db="EMBL/GenBank/DDBJ databases">
        <authorList>
            <person name="Dittberner H."/>
        </authorList>
    </citation>
    <scope>NUCLEOTIDE SEQUENCE [LARGE SCALE GENOMIC DNA]</scope>
</reference>
<comment type="subcellular location">
    <subcellularLocation>
        <location evidence="1">Nucleus</location>
    </subcellularLocation>
</comment>
<dbReference type="PANTHER" id="PTHR12663">
    <property type="entry name" value="ANDROGEN INDUCED INHIBITOR OF PROLIFERATION AS3 / PDS5-RELATED"/>
    <property type="match status" value="1"/>
</dbReference>
<dbReference type="GO" id="GO:0005634">
    <property type="term" value="C:nucleus"/>
    <property type="evidence" value="ECO:0007669"/>
    <property type="project" value="UniProtKB-SubCell"/>
</dbReference>
<comment type="caution">
    <text evidence="5">The sequence shown here is derived from an EMBL/GenBank/DDBJ whole genome shotgun (WGS) entry which is preliminary data.</text>
</comment>
<dbReference type="AlphaFoldDB" id="A0A565CC51"/>
<keyword evidence="4" id="KW-0539">Nucleus</keyword>
<keyword evidence="6" id="KW-1185">Reference proteome</keyword>
<dbReference type="Pfam" id="PF20168">
    <property type="entry name" value="PDS5"/>
    <property type="match status" value="1"/>
</dbReference>
<proteinExistence type="predicted"/>
<evidence type="ECO:0000313" key="6">
    <source>
        <dbReference type="Proteomes" id="UP000489600"/>
    </source>
</evidence>
<dbReference type="GO" id="GO:0006281">
    <property type="term" value="P:DNA repair"/>
    <property type="evidence" value="ECO:0007669"/>
    <property type="project" value="UniProtKB-KW"/>
</dbReference>
<dbReference type="OrthoDB" id="200660at2759"/>
<dbReference type="GO" id="GO:0000785">
    <property type="term" value="C:chromatin"/>
    <property type="evidence" value="ECO:0007669"/>
    <property type="project" value="TreeGrafter"/>
</dbReference>
<evidence type="ECO:0000256" key="2">
    <source>
        <dbReference type="ARBA" id="ARBA00022763"/>
    </source>
</evidence>
<sequence length="147" mass="16941">MLESAKILSETKPSYEKKLRRILDSLFIHLSYVQHSPPIAMQKMIAPLEKTLLEEIFFNHSDLDVRVGVAACINEIIGIYAFNPPFDDEQMKIRMLENMACLESWVLMLRLECDELVVEMFHKFLKSIRDIAAGPTLQQESEAIVTK</sequence>
<evidence type="ECO:0000313" key="5">
    <source>
        <dbReference type="EMBL" id="VVB11169.1"/>
    </source>
</evidence>
<name>A0A565CC51_9BRAS</name>
<dbReference type="Proteomes" id="UP000489600">
    <property type="component" value="Unassembled WGS sequence"/>
</dbReference>
<protein>
    <submittedName>
        <fullName evidence="5">Uncharacterized protein</fullName>
    </submittedName>
</protein>
<dbReference type="InterPro" id="IPR039776">
    <property type="entry name" value="Pds5"/>
</dbReference>
<organism evidence="5 6">
    <name type="scientific">Arabis nemorensis</name>
    <dbReference type="NCBI Taxonomy" id="586526"/>
    <lineage>
        <taxon>Eukaryota</taxon>
        <taxon>Viridiplantae</taxon>
        <taxon>Streptophyta</taxon>
        <taxon>Embryophyta</taxon>
        <taxon>Tracheophyta</taxon>
        <taxon>Spermatophyta</taxon>
        <taxon>Magnoliopsida</taxon>
        <taxon>eudicotyledons</taxon>
        <taxon>Gunneridae</taxon>
        <taxon>Pentapetalae</taxon>
        <taxon>rosids</taxon>
        <taxon>malvids</taxon>
        <taxon>Brassicales</taxon>
        <taxon>Brassicaceae</taxon>
        <taxon>Arabideae</taxon>
        <taxon>Arabis</taxon>
    </lineage>
</organism>
<evidence type="ECO:0000256" key="1">
    <source>
        <dbReference type="ARBA" id="ARBA00004123"/>
    </source>
</evidence>
<evidence type="ECO:0000256" key="4">
    <source>
        <dbReference type="ARBA" id="ARBA00023242"/>
    </source>
</evidence>
<accession>A0A565CC51</accession>
<dbReference type="EMBL" id="CABITT030000007">
    <property type="protein sequence ID" value="VVB11169.1"/>
    <property type="molecule type" value="Genomic_DNA"/>
</dbReference>
<dbReference type="PANTHER" id="PTHR12663:SF3">
    <property type="entry name" value="SISTER CHROMATID COHESION PROTEIN PDS5 HOMOLOG C"/>
    <property type="match status" value="1"/>
</dbReference>
<keyword evidence="2" id="KW-0227">DNA damage</keyword>
<gene>
    <name evidence="5" type="ORF">ANE_LOCUS21613</name>
</gene>
<dbReference type="GO" id="GO:0007064">
    <property type="term" value="P:mitotic sister chromatid cohesion"/>
    <property type="evidence" value="ECO:0007669"/>
    <property type="project" value="InterPro"/>
</dbReference>
<keyword evidence="3" id="KW-0234">DNA repair</keyword>
<evidence type="ECO:0000256" key="3">
    <source>
        <dbReference type="ARBA" id="ARBA00023204"/>
    </source>
</evidence>